<reference evidence="2 3" key="1">
    <citation type="submission" date="2014-07" db="EMBL/GenBank/DDBJ databases">
        <title>Draft Genome Sequence of Gephyronic Acid Producer, Cystobacter violaceus Strain Cb vi76.</title>
        <authorList>
            <person name="Stevens D.C."/>
            <person name="Young J."/>
            <person name="Carmichael R."/>
            <person name="Tan J."/>
            <person name="Taylor R.E."/>
        </authorList>
    </citation>
    <scope>NUCLEOTIDE SEQUENCE [LARGE SCALE GENOMIC DNA]</scope>
    <source>
        <strain evidence="2 3">Cb vi76</strain>
    </source>
</reference>
<dbReference type="RefSeq" id="WP_043392590.1">
    <property type="nucleotide sequence ID" value="NZ_JPMI01000057.1"/>
</dbReference>
<feature type="coiled-coil region" evidence="1">
    <location>
        <begin position="24"/>
        <end position="51"/>
    </location>
</feature>
<comment type="caution">
    <text evidence="2">The sequence shown here is derived from an EMBL/GenBank/DDBJ whole genome shotgun (WGS) entry which is preliminary data.</text>
</comment>
<protein>
    <submittedName>
        <fullName evidence="2">Uncharacterized protein</fullName>
    </submittedName>
</protein>
<sequence>MTQGEQTRTLRQLFDTAGVGWALREGADAEARRYLQEIQAVEAEYERLLSEPMSSPLLDQLVEEGEALTPLIQAFASTTSASIRVMIYCILKGAEIRRVRYDYELERRSQLIIDIELSDNRTLRFESEDLWDAEVLRHFGMTKRGGRPILEGYYAFRRG</sequence>
<evidence type="ECO:0000313" key="2">
    <source>
        <dbReference type="EMBL" id="KFA93290.1"/>
    </source>
</evidence>
<dbReference type="AlphaFoldDB" id="A0A084SXV5"/>
<dbReference type="Proteomes" id="UP000028547">
    <property type="component" value="Unassembled WGS sequence"/>
</dbReference>
<accession>A0A084SXV5</accession>
<gene>
    <name evidence="2" type="ORF">Q664_09925</name>
</gene>
<organism evidence="2 3">
    <name type="scientific">Archangium violaceum Cb vi76</name>
    <dbReference type="NCBI Taxonomy" id="1406225"/>
    <lineage>
        <taxon>Bacteria</taxon>
        <taxon>Pseudomonadati</taxon>
        <taxon>Myxococcota</taxon>
        <taxon>Myxococcia</taxon>
        <taxon>Myxococcales</taxon>
        <taxon>Cystobacterineae</taxon>
        <taxon>Archangiaceae</taxon>
        <taxon>Archangium</taxon>
    </lineage>
</organism>
<name>A0A084SXV5_9BACT</name>
<proteinExistence type="predicted"/>
<evidence type="ECO:0000313" key="3">
    <source>
        <dbReference type="Proteomes" id="UP000028547"/>
    </source>
</evidence>
<keyword evidence="1" id="KW-0175">Coiled coil</keyword>
<evidence type="ECO:0000256" key="1">
    <source>
        <dbReference type="SAM" id="Coils"/>
    </source>
</evidence>
<dbReference type="EMBL" id="JPMI01000057">
    <property type="protein sequence ID" value="KFA93290.1"/>
    <property type="molecule type" value="Genomic_DNA"/>
</dbReference>